<evidence type="ECO:0000313" key="5">
    <source>
        <dbReference type="Proteomes" id="UP000560247"/>
    </source>
</evidence>
<evidence type="ECO:0000256" key="2">
    <source>
        <dbReference type="ARBA" id="ARBA00046344"/>
    </source>
</evidence>
<gene>
    <name evidence="4" type="primary">Fam81a</name>
    <name evidence="4" type="ORF">MELMEL_R13447</name>
</gene>
<dbReference type="PANTHER" id="PTHR22420">
    <property type="entry name" value="PROTEIN FAM81A"/>
    <property type="match status" value="1"/>
</dbReference>
<proteinExistence type="inferred from homology"/>
<protein>
    <submittedName>
        <fullName evidence="4">FA81A protein</fullName>
    </submittedName>
</protein>
<dbReference type="EMBL" id="VZSA01000876">
    <property type="protein sequence ID" value="NWQ54245.1"/>
    <property type="molecule type" value="Genomic_DNA"/>
</dbReference>
<dbReference type="PANTHER" id="PTHR22420:SF2">
    <property type="entry name" value="PROTEIN FAM81A"/>
    <property type="match status" value="1"/>
</dbReference>
<comment type="similarity">
    <text evidence="2">Belongs to the FAM81 family.</text>
</comment>
<sequence>QISHLLSRVEQSIMQQEAKLKIAYKESNQQLQVLDTKLKDAVEELSNQILSARSWLEQEHGRTEKELVQKIDQLSLTFKESTEMSERGIEMKFNQMAEKIERIEEMQKITMEAHEAKQTEEKINIRIVKLQNEINEDIKEMKAEVNAGRTIF</sequence>
<keyword evidence="1 3" id="KW-0175">Coiled coil</keyword>
<feature type="non-terminal residue" evidence="4">
    <location>
        <position position="152"/>
    </location>
</feature>
<comment type="caution">
    <text evidence="4">The sequence shown here is derived from an EMBL/GenBank/DDBJ whole genome shotgun (WGS) entry which is preliminary data.</text>
</comment>
<dbReference type="Proteomes" id="UP000560247">
    <property type="component" value="Unassembled WGS sequence"/>
</dbReference>
<feature type="non-terminal residue" evidence="4">
    <location>
        <position position="1"/>
    </location>
</feature>
<keyword evidence="5" id="KW-1185">Reference proteome</keyword>
<accession>A0A7K4PZU5</accession>
<dbReference type="AlphaFoldDB" id="A0A7K4PZU5"/>
<evidence type="ECO:0000256" key="1">
    <source>
        <dbReference type="ARBA" id="ARBA00023054"/>
    </source>
</evidence>
<feature type="coiled-coil region" evidence="3">
    <location>
        <begin position="113"/>
        <end position="147"/>
    </location>
</feature>
<dbReference type="InterPro" id="IPR029619">
    <property type="entry name" value="FAM81"/>
</dbReference>
<organism evidence="4 5">
    <name type="scientific">Melospiza melodia</name>
    <name type="common">Song sparrow</name>
    <name type="synonym">Fringilla melodia</name>
    <dbReference type="NCBI Taxonomy" id="44397"/>
    <lineage>
        <taxon>Eukaryota</taxon>
        <taxon>Metazoa</taxon>
        <taxon>Chordata</taxon>
        <taxon>Craniata</taxon>
        <taxon>Vertebrata</taxon>
        <taxon>Euteleostomi</taxon>
        <taxon>Archelosauria</taxon>
        <taxon>Archosauria</taxon>
        <taxon>Dinosauria</taxon>
        <taxon>Saurischia</taxon>
        <taxon>Theropoda</taxon>
        <taxon>Coelurosauria</taxon>
        <taxon>Aves</taxon>
        <taxon>Neognathae</taxon>
        <taxon>Neoaves</taxon>
        <taxon>Telluraves</taxon>
        <taxon>Australaves</taxon>
        <taxon>Passeriformes</taxon>
        <taxon>Passerellidae</taxon>
        <taxon>Melospiza</taxon>
    </lineage>
</organism>
<evidence type="ECO:0000256" key="3">
    <source>
        <dbReference type="SAM" id="Coils"/>
    </source>
</evidence>
<name>A0A7K4PZU5_MELMO</name>
<feature type="coiled-coil region" evidence="3">
    <location>
        <begin position="6"/>
        <end position="44"/>
    </location>
</feature>
<evidence type="ECO:0000313" key="4">
    <source>
        <dbReference type="EMBL" id="NWQ54245.1"/>
    </source>
</evidence>
<reference evidence="4 5" key="1">
    <citation type="submission" date="2019-09" db="EMBL/GenBank/DDBJ databases">
        <title>Bird 10,000 Genomes (B10K) Project - Family phase.</title>
        <authorList>
            <person name="Zhang G."/>
        </authorList>
    </citation>
    <scope>NUCLEOTIDE SEQUENCE [LARGE SCALE GENOMIC DNA]</scope>
    <source>
        <strain evidence="4">OUT-0008</strain>
        <tissue evidence="4">Blood</tissue>
    </source>
</reference>